<dbReference type="RefSeq" id="WP_153821564.1">
    <property type="nucleotide sequence ID" value="NZ_WJIE01000006.1"/>
</dbReference>
<comment type="caution">
    <text evidence="2">The sequence shown here is derived from an EMBL/GenBank/DDBJ whole genome shotgun (WGS) entry which is preliminary data.</text>
</comment>
<reference evidence="2 3" key="1">
    <citation type="submission" date="2019-10" db="EMBL/GenBank/DDBJ databases">
        <title>A soil myxobacterium in the family Polyangiaceae.</title>
        <authorList>
            <person name="Li Y."/>
            <person name="Wang J."/>
        </authorList>
    </citation>
    <scope>NUCLEOTIDE SEQUENCE [LARGE SCALE GENOMIC DNA]</scope>
    <source>
        <strain evidence="2 3">DSM 14734</strain>
    </source>
</reference>
<dbReference type="Pfam" id="PF09861">
    <property type="entry name" value="Lar_N"/>
    <property type="match status" value="1"/>
</dbReference>
<dbReference type="OrthoDB" id="9770545at2"/>
<dbReference type="AlphaFoldDB" id="A0A6N7PRS0"/>
<keyword evidence="3" id="KW-1185">Reference proteome</keyword>
<gene>
    <name evidence="2" type="ORF">GF068_22915</name>
</gene>
<dbReference type="PANTHER" id="PTHR33171:SF17">
    <property type="entry name" value="LARA-LIKE N-TERMINAL DOMAIN-CONTAINING PROTEIN"/>
    <property type="match status" value="1"/>
</dbReference>
<evidence type="ECO:0000259" key="1">
    <source>
        <dbReference type="Pfam" id="PF09861"/>
    </source>
</evidence>
<dbReference type="GO" id="GO:0050043">
    <property type="term" value="F:lactate racemase activity"/>
    <property type="evidence" value="ECO:0007669"/>
    <property type="project" value="InterPro"/>
</dbReference>
<feature type="domain" description="LarA-like N-terminal" evidence="1">
    <location>
        <begin position="22"/>
        <end position="219"/>
    </location>
</feature>
<organism evidence="2 3">
    <name type="scientific">Polyangium spumosum</name>
    <dbReference type="NCBI Taxonomy" id="889282"/>
    <lineage>
        <taxon>Bacteria</taxon>
        <taxon>Pseudomonadati</taxon>
        <taxon>Myxococcota</taxon>
        <taxon>Polyangia</taxon>
        <taxon>Polyangiales</taxon>
        <taxon>Polyangiaceae</taxon>
        <taxon>Polyangium</taxon>
    </lineage>
</organism>
<dbReference type="Gene3D" id="3.40.50.11440">
    <property type="match status" value="1"/>
</dbReference>
<protein>
    <submittedName>
        <fullName evidence="2">DUF2088 domain-containing protein</fullName>
    </submittedName>
</protein>
<evidence type="ECO:0000313" key="2">
    <source>
        <dbReference type="EMBL" id="MRG94748.1"/>
    </source>
</evidence>
<dbReference type="EMBL" id="WJIE01000006">
    <property type="protein sequence ID" value="MRG94748.1"/>
    <property type="molecule type" value="Genomic_DNA"/>
</dbReference>
<dbReference type="InterPro" id="IPR043166">
    <property type="entry name" value="LarA-like_C"/>
</dbReference>
<proteinExistence type="predicted"/>
<accession>A0A6N7PRS0</accession>
<dbReference type="PANTHER" id="PTHR33171">
    <property type="entry name" value="LAR_N DOMAIN-CONTAINING PROTEIN"/>
    <property type="match status" value="1"/>
</dbReference>
<dbReference type="InterPro" id="IPR048068">
    <property type="entry name" value="LarA-like"/>
</dbReference>
<sequence length="539" mass="61558">MSHPCVVTIDSRSAPRVLFSGDRLVEVDLPTGSRVVYPKPPLKALKDVDAAIRYAINHPYNSEPLYAKLRPGMKVTIAMDDISLPLPPMRRPDVRERVLTIVLDLLADYGVDDVEIIIATSVHRRMKDWEIRHVVGDKIFNAYWPKKLYNHDAENLANMKYLGTTEEGEEVELNRRAVESDLIIYVNLNLVPMDGGHKSVAVGLCGYRSLRAHHNPRVMRQCYSYMDPKSSALNTSVVRMGRLANKKLNVFTIETTINNRMFDTPLEFLAKNEDDLTRTERNALHALRFTLDKVPQPARQAIFQRVPSPYGVTGVFAGETEAVHEHTLRRSFEQYCVPVVGQSDILITGIPYISPYNVNSFLNPLLVQVMANGYLFNLYRNAPMVKKGGTMIIMHPCTDLFDNEHHAPYIEFVHRVLPETRDAMELHKIWEPKFAKNPAYIEMYRYGHAYHPTHPFFMWYWGEAGRQHLGRMIVVGADNEYIPQLLGWETARTMDEALRMAKQTAPPNPEIMTLHCPPIFMAEMQVEKQRAPIAALPEG</sequence>
<dbReference type="Gene3D" id="3.90.226.30">
    <property type="match status" value="1"/>
</dbReference>
<dbReference type="InterPro" id="IPR018657">
    <property type="entry name" value="LarA-like_N"/>
</dbReference>
<name>A0A6N7PRS0_9BACT</name>
<evidence type="ECO:0000313" key="3">
    <source>
        <dbReference type="Proteomes" id="UP000440224"/>
    </source>
</evidence>
<dbReference type="Proteomes" id="UP000440224">
    <property type="component" value="Unassembled WGS sequence"/>
</dbReference>